<organism evidence="1 2">
    <name type="scientific">Streptomyces montanisoli</name>
    <dbReference type="NCBI Taxonomy" id="2798581"/>
    <lineage>
        <taxon>Bacteria</taxon>
        <taxon>Bacillati</taxon>
        <taxon>Actinomycetota</taxon>
        <taxon>Actinomycetes</taxon>
        <taxon>Kitasatosporales</taxon>
        <taxon>Streptomycetaceae</taxon>
        <taxon>Streptomyces</taxon>
    </lineage>
</organism>
<dbReference type="AlphaFoldDB" id="A0A940MC50"/>
<dbReference type="RefSeq" id="WP_209342676.1">
    <property type="nucleotide sequence ID" value="NZ_JAGIQL010000105.1"/>
</dbReference>
<dbReference type="EMBL" id="JAGIQL010000105">
    <property type="protein sequence ID" value="MBP0460244.1"/>
    <property type="molecule type" value="Genomic_DNA"/>
</dbReference>
<name>A0A940MC50_9ACTN</name>
<reference evidence="1" key="1">
    <citation type="submission" date="2021-03" db="EMBL/GenBank/DDBJ databases">
        <title>Whole genome sequence of Streptomyces bomunensis MMS17-BM035.</title>
        <authorList>
            <person name="Lee J.H."/>
        </authorList>
    </citation>
    <scope>NUCLEOTIDE SEQUENCE</scope>
    <source>
        <strain evidence="1">MMS17-BM035</strain>
    </source>
</reference>
<sequence length="257" mass="26386">MSGAPGDARTDAHRAGDGFRVAVREVREAAFRAVVAAGASSGEAAAAADLVVLGEVLDGTGVFALADELDRVPRGRRPLACRDSAGSTVVVLHDPAGRGPLLLGPPAADLAAAASRPVLLPGAWTPSVEWIIIGATARTGTPLLATRVRADGSPGACALATADGTVYRADRPGALGGRLTGRTADDPEQHRADLPGEGVLLSRWDGAPPKPGVPPARTPQQQHERFAAAMEHGLRVASGPWSTVYGASRDYLVPDRQ</sequence>
<evidence type="ECO:0000313" key="2">
    <source>
        <dbReference type="Proteomes" id="UP000670475"/>
    </source>
</evidence>
<accession>A0A940MC50</accession>
<protein>
    <submittedName>
        <fullName evidence="1">Uncharacterized protein</fullName>
    </submittedName>
</protein>
<comment type="caution">
    <text evidence="1">The sequence shown here is derived from an EMBL/GenBank/DDBJ whole genome shotgun (WGS) entry which is preliminary data.</text>
</comment>
<evidence type="ECO:0000313" key="1">
    <source>
        <dbReference type="EMBL" id="MBP0460244.1"/>
    </source>
</evidence>
<keyword evidence="2" id="KW-1185">Reference proteome</keyword>
<dbReference type="Proteomes" id="UP000670475">
    <property type="component" value="Unassembled WGS sequence"/>
</dbReference>
<gene>
    <name evidence="1" type="ORF">JFN87_22520</name>
</gene>
<proteinExistence type="predicted"/>